<gene>
    <name evidence="8" type="ORF">ATO7_07180</name>
</gene>
<evidence type="ECO:0000256" key="2">
    <source>
        <dbReference type="ARBA" id="ARBA00010944"/>
    </source>
</evidence>
<organism evidence="8 9">
    <name type="scientific">Oceanococcus atlanticus</name>
    <dbReference type="NCBI Taxonomy" id="1317117"/>
    <lineage>
        <taxon>Bacteria</taxon>
        <taxon>Pseudomonadati</taxon>
        <taxon>Pseudomonadota</taxon>
        <taxon>Gammaproteobacteria</taxon>
        <taxon>Chromatiales</taxon>
        <taxon>Oceanococcaceae</taxon>
        <taxon>Oceanococcus</taxon>
    </lineage>
</organism>
<dbReference type="GO" id="GO:0005829">
    <property type="term" value="C:cytosol"/>
    <property type="evidence" value="ECO:0007669"/>
    <property type="project" value="TreeGrafter"/>
</dbReference>
<evidence type="ECO:0000256" key="4">
    <source>
        <dbReference type="ARBA" id="ARBA00017099"/>
    </source>
</evidence>
<dbReference type="STRING" id="1317117.ATO7_07180"/>
<evidence type="ECO:0000256" key="3">
    <source>
        <dbReference type="ARBA" id="ARBA00012929"/>
    </source>
</evidence>
<comment type="pathway">
    <text evidence="1 6">Carbohydrate biosynthesis; dTDP-L-rhamnose biosynthesis.</text>
</comment>
<dbReference type="PANTHER" id="PTHR10491:SF4">
    <property type="entry name" value="METHIONINE ADENOSYLTRANSFERASE 2 SUBUNIT BETA"/>
    <property type="match status" value="1"/>
</dbReference>
<comment type="catalytic activity">
    <reaction evidence="5 6">
        <text>dTDP-beta-L-rhamnose + NADP(+) = dTDP-4-dehydro-beta-L-rhamnose + NADPH + H(+)</text>
        <dbReference type="Rhea" id="RHEA:21796"/>
        <dbReference type="ChEBI" id="CHEBI:15378"/>
        <dbReference type="ChEBI" id="CHEBI:57510"/>
        <dbReference type="ChEBI" id="CHEBI:57783"/>
        <dbReference type="ChEBI" id="CHEBI:58349"/>
        <dbReference type="ChEBI" id="CHEBI:62830"/>
        <dbReference type="EC" id="1.1.1.133"/>
    </reaction>
</comment>
<keyword evidence="6" id="KW-0560">Oxidoreductase</keyword>
<protein>
    <recommendedName>
        <fullName evidence="4 6">dTDP-4-dehydrorhamnose reductase</fullName>
        <ecNumber evidence="3 6">1.1.1.133</ecNumber>
    </recommendedName>
</protein>
<keyword evidence="6" id="KW-0521">NADP</keyword>
<dbReference type="GO" id="GO:0009243">
    <property type="term" value="P:O antigen biosynthetic process"/>
    <property type="evidence" value="ECO:0007669"/>
    <property type="project" value="UniProtKB-UniPathway"/>
</dbReference>
<comment type="cofactor">
    <cofactor evidence="6">
        <name>Mg(2+)</name>
        <dbReference type="ChEBI" id="CHEBI:18420"/>
    </cofactor>
    <text evidence="6">Binds 1 Mg(2+) ion per monomer.</text>
</comment>
<dbReference type="Gene3D" id="3.90.25.10">
    <property type="entry name" value="UDP-galactose 4-epimerase, domain 1"/>
    <property type="match status" value="1"/>
</dbReference>
<dbReference type="InterPro" id="IPR029903">
    <property type="entry name" value="RmlD-like-bd"/>
</dbReference>
<proteinExistence type="inferred from homology"/>
<accession>A0A1Y1SIZ1</accession>
<dbReference type="EMBL" id="AQQV01000001">
    <property type="protein sequence ID" value="ORE89645.1"/>
    <property type="molecule type" value="Genomic_DNA"/>
</dbReference>
<dbReference type="InterPro" id="IPR036291">
    <property type="entry name" value="NAD(P)-bd_dom_sf"/>
</dbReference>
<dbReference type="GO" id="GO:0019305">
    <property type="term" value="P:dTDP-rhamnose biosynthetic process"/>
    <property type="evidence" value="ECO:0007669"/>
    <property type="project" value="UniProtKB-UniPathway"/>
</dbReference>
<dbReference type="CDD" id="cd05254">
    <property type="entry name" value="dTDP_HR_like_SDR_e"/>
    <property type="match status" value="1"/>
</dbReference>
<dbReference type="GO" id="GO:0008831">
    <property type="term" value="F:dTDP-4-dehydrorhamnose reductase activity"/>
    <property type="evidence" value="ECO:0007669"/>
    <property type="project" value="UniProtKB-EC"/>
</dbReference>
<dbReference type="AlphaFoldDB" id="A0A1Y1SIZ1"/>
<evidence type="ECO:0000313" key="8">
    <source>
        <dbReference type="EMBL" id="ORE89645.1"/>
    </source>
</evidence>
<comment type="similarity">
    <text evidence="2 6">Belongs to the dTDP-4-dehydrorhamnose reductase family.</text>
</comment>
<comment type="function">
    <text evidence="6">Catalyzes the reduction of dTDP-6-deoxy-L-lyxo-4-hexulose to yield dTDP-L-rhamnose.</text>
</comment>
<keyword evidence="9" id="KW-1185">Reference proteome</keyword>
<dbReference type="NCBIfam" id="TIGR01214">
    <property type="entry name" value="rmlD"/>
    <property type="match status" value="1"/>
</dbReference>
<dbReference type="EC" id="1.1.1.133" evidence="3 6"/>
<evidence type="ECO:0000259" key="7">
    <source>
        <dbReference type="Pfam" id="PF04321"/>
    </source>
</evidence>
<dbReference type="Gene3D" id="3.40.50.720">
    <property type="entry name" value="NAD(P)-binding Rossmann-like Domain"/>
    <property type="match status" value="1"/>
</dbReference>
<evidence type="ECO:0000313" key="9">
    <source>
        <dbReference type="Proteomes" id="UP000192342"/>
    </source>
</evidence>
<comment type="caution">
    <text evidence="8">The sequence shown here is derived from an EMBL/GenBank/DDBJ whole genome shotgun (WGS) entry which is preliminary data.</text>
</comment>
<evidence type="ECO:0000256" key="6">
    <source>
        <dbReference type="RuleBase" id="RU364082"/>
    </source>
</evidence>
<dbReference type="InterPro" id="IPR005913">
    <property type="entry name" value="dTDP_dehydrorham_reduct"/>
</dbReference>
<dbReference type="RefSeq" id="WP_083560929.1">
    <property type="nucleotide sequence ID" value="NZ_AQQV01000001.1"/>
</dbReference>
<sequence>MKVLITGAAGQLGQALTAMATSRGLAFVALDSAALDITCATAVDAAFDAQRPDVVINAAAYTAVDKAENDVERARAVNVDGPRHLAQACARQGAQLIHVSTDFVFDGQASQPYAPDAPCNPLGVYGQTKRDGEIAALTAWPERTTIVRTAWVYGPGGRNFVATMLRLMSERDELGVVMDQIGCPTCTIGLAEALLGLAAARAAEGQILHWTDAGVASWYDFAVAIRELAAQRWPDQAWAGVRPIYTQDYPTPASRPAYSVLDCRSAQEWLEPPRHWRATLQQILPTMRA</sequence>
<name>A0A1Y1SIZ1_9GAMM</name>
<dbReference type="Proteomes" id="UP000192342">
    <property type="component" value="Unassembled WGS sequence"/>
</dbReference>
<dbReference type="SUPFAM" id="SSF51735">
    <property type="entry name" value="NAD(P)-binding Rossmann-fold domains"/>
    <property type="match status" value="1"/>
</dbReference>
<dbReference type="Pfam" id="PF04321">
    <property type="entry name" value="RmlD_sub_bind"/>
    <property type="match status" value="1"/>
</dbReference>
<dbReference type="UniPathway" id="UPA00281"/>
<evidence type="ECO:0000256" key="5">
    <source>
        <dbReference type="ARBA" id="ARBA00048200"/>
    </source>
</evidence>
<dbReference type="PANTHER" id="PTHR10491">
    <property type="entry name" value="DTDP-4-DEHYDRORHAMNOSE REDUCTASE"/>
    <property type="match status" value="1"/>
</dbReference>
<dbReference type="OrthoDB" id="9803892at2"/>
<evidence type="ECO:0000256" key="1">
    <source>
        <dbReference type="ARBA" id="ARBA00004781"/>
    </source>
</evidence>
<dbReference type="UniPathway" id="UPA00124"/>
<reference evidence="8 9" key="1">
    <citation type="submission" date="2013-04" db="EMBL/GenBank/DDBJ databases">
        <title>Oceanococcus atlanticus 22II-S10r2 Genome Sequencing.</title>
        <authorList>
            <person name="Lai Q."/>
            <person name="Li G."/>
            <person name="Shao Z."/>
        </authorList>
    </citation>
    <scope>NUCLEOTIDE SEQUENCE [LARGE SCALE GENOMIC DNA]</scope>
    <source>
        <strain evidence="8 9">22II-S10r2</strain>
    </source>
</reference>
<feature type="domain" description="RmlD-like substrate binding" evidence="7">
    <location>
        <begin position="1"/>
        <end position="287"/>
    </location>
</feature>